<dbReference type="Gene3D" id="3.90.190.10">
    <property type="entry name" value="Protein tyrosine phosphatase superfamily"/>
    <property type="match status" value="1"/>
</dbReference>
<name>A0AAV7K2Y1_9METZ</name>
<dbReference type="EMBL" id="JAKMXF010000221">
    <property type="protein sequence ID" value="KAI6654910.1"/>
    <property type="molecule type" value="Genomic_DNA"/>
</dbReference>
<evidence type="ECO:0000313" key="1">
    <source>
        <dbReference type="EMBL" id="KAI6654910.1"/>
    </source>
</evidence>
<reference evidence="1 2" key="1">
    <citation type="journal article" date="2023" name="BMC Biol.">
        <title>The compact genome of the sponge Oopsacas minuta (Hexactinellida) is lacking key metazoan core genes.</title>
        <authorList>
            <person name="Santini S."/>
            <person name="Schenkelaars Q."/>
            <person name="Jourda C."/>
            <person name="Duchesne M."/>
            <person name="Belahbib H."/>
            <person name="Rocher C."/>
            <person name="Selva M."/>
            <person name="Riesgo A."/>
            <person name="Vervoort M."/>
            <person name="Leys S.P."/>
            <person name="Kodjabachian L."/>
            <person name="Le Bivic A."/>
            <person name="Borchiellini C."/>
            <person name="Claverie J.M."/>
            <person name="Renard E."/>
        </authorList>
    </citation>
    <scope>NUCLEOTIDE SEQUENCE [LARGE SCALE GENOMIC DNA]</scope>
    <source>
        <strain evidence="1">SPO-2</strain>
    </source>
</reference>
<sequence>MSLHIRSIIFGGQKVNNAIKLTQLFLTARFARARSRFAVPVLIYKDKNLCRGATLSVGVEQFGRRGWDFFSTGGVGVEEDGATNLPDKSRLGRQEELCDKVRGQDIKLLKELRVRLICDLMYQQKKLKFMLPVASSEKVDKAGRYREFLLASLPYPGCESFRGYQSKYLNSDKLRFNWKVEKVDAILKIPDGVVHKPLGVNWAEYKEWSIKDMTSCYTRLLLYQLENSNGGVFVHCISGWDRTPMFISLLRLSLWADGLAHASLNPLEMLFFTVAYDWRLFGHKLSDRNSKSEEIFYFGMDYLEHMTDSEFSIHCGLQKSDKCPELVKIRRDKLLEVRRLFIGSYNQYIIPKNMKFSHIS</sequence>
<dbReference type="PANTHER" id="PTHR13524:SF2">
    <property type="entry name" value="MYOTUBULARIN-RELATED PROTEIN 14"/>
    <property type="match status" value="1"/>
</dbReference>
<proteinExistence type="predicted"/>
<dbReference type="Proteomes" id="UP001165289">
    <property type="component" value="Unassembled WGS sequence"/>
</dbReference>
<protein>
    <submittedName>
        <fullName evidence="1">Myotubularin-related protein 14 isoform X2</fullName>
    </submittedName>
</protein>
<organism evidence="1 2">
    <name type="scientific">Oopsacas minuta</name>
    <dbReference type="NCBI Taxonomy" id="111878"/>
    <lineage>
        <taxon>Eukaryota</taxon>
        <taxon>Metazoa</taxon>
        <taxon>Porifera</taxon>
        <taxon>Hexactinellida</taxon>
        <taxon>Hexasterophora</taxon>
        <taxon>Lyssacinosida</taxon>
        <taxon>Leucopsacidae</taxon>
        <taxon>Oopsacas</taxon>
    </lineage>
</organism>
<accession>A0AAV7K2Y1</accession>
<dbReference type="GO" id="GO:0004438">
    <property type="term" value="F:phosphatidylinositol-3-phosphate phosphatase activity"/>
    <property type="evidence" value="ECO:0007669"/>
    <property type="project" value="InterPro"/>
</dbReference>
<dbReference type="SUPFAM" id="SSF52799">
    <property type="entry name" value="(Phosphotyrosine protein) phosphatases II"/>
    <property type="match status" value="1"/>
</dbReference>
<keyword evidence="2" id="KW-1185">Reference proteome</keyword>
<comment type="caution">
    <text evidence="1">The sequence shown here is derived from an EMBL/GenBank/DDBJ whole genome shotgun (WGS) entry which is preliminary data.</text>
</comment>
<dbReference type="InterPro" id="IPR029021">
    <property type="entry name" value="Prot-tyrosine_phosphatase-like"/>
</dbReference>
<dbReference type="PROSITE" id="PS00383">
    <property type="entry name" value="TYR_PHOSPHATASE_1"/>
    <property type="match status" value="1"/>
</dbReference>
<dbReference type="PANTHER" id="PTHR13524">
    <property type="entry name" value="MYOTUBULARIN-RELATED"/>
    <property type="match status" value="1"/>
</dbReference>
<dbReference type="AlphaFoldDB" id="A0AAV7K2Y1"/>
<evidence type="ECO:0000313" key="2">
    <source>
        <dbReference type="Proteomes" id="UP001165289"/>
    </source>
</evidence>
<dbReference type="InterPro" id="IPR039802">
    <property type="entry name" value="MTMR14"/>
</dbReference>
<dbReference type="InterPro" id="IPR016130">
    <property type="entry name" value="Tyr_Pase_AS"/>
</dbReference>
<gene>
    <name evidence="1" type="ORF">LOD99_2789</name>
</gene>